<protein>
    <submittedName>
        <fullName evidence="1">Uncharacterized protein</fullName>
    </submittedName>
</protein>
<comment type="caution">
    <text evidence="1">The sequence shown here is derived from an EMBL/GenBank/DDBJ whole genome shotgun (WGS) entry which is preliminary data.</text>
</comment>
<evidence type="ECO:0000313" key="2">
    <source>
        <dbReference type="Proteomes" id="UP000215914"/>
    </source>
</evidence>
<organism evidence="1 2">
    <name type="scientific">Helianthus annuus</name>
    <name type="common">Common sunflower</name>
    <dbReference type="NCBI Taxonomy" id="4232"/>
    <lineage>
        <taxon>Eukaryota</taxon>
        <taxon>Viridiplantae</taxon>
        <taxon>Streptophyta</taxon>
        <taxon>Embryophyta</taxon>
        <taxon>Tracheophyta</taxon>
        <taxon>Spermatophyta</taxon>
        <taxon>Magnoliopsida</taxon>
        <taxon>eudicotyledons</taxon>
        <taxon>Gunneridae</taxon>
        <taxon>Pentapetalae</taxon>
        <taxon>asterids</taxon>
        <taxon>campanulids</taxon>
        <taxon>Asterales</taxon>
        <taxon>Asteraceae</taxon>
        <taxon>Asteroideae</taxon>
        <taxon>Heliantheae alliance</taxon>
        <taxon>Heliantheae</taxon>
        <taxon>Helianthus</taxon>
    </lineage>
</organism>
<dbReference type="AlphaFoldDB" id="A0A9K3HAV7"/>
<evidence type="ECO:0000313" key="1">
    <source>
        <dbReference type="EMBL" id="KAF5771729.1"/>
    </source>
</evidence>
<name>A0A9K3HAV7_HELAN</name>
<accession>A0A9K3HAV7</accession>
<reference evidence="1" key="2">
    <citation type="submission" date="2020-06" db="EMBL/GenBank/DDBJ databases">
        <title>Helianthus annuus Genome sequencing and assembly Release 2.</title>
        <authorList>
            <person name="Gouzy J."/>
            <person name="Langlade N."/>
            <person name="Munos S."/>
        </authorList>
    </citation>
    <scope>NUCLEOTIDE SEQUENCE</scope>
    <source>
        <tissue evidence="1">Leaves</tissue>
    </source>
</reference>
<proteinExistence type="predicted"/>
<keyword evidence="2" id="KW-1185">Reference proteome</keyword>
<gene>
    <name evidence="1" type="ORF">HanXRQr2_Chr13g0568321</name>
</gene>
<dbReference type="Gramene" id="mRNA:HanXRQr2_Chr13g0568321">
    <property type="protein sequence ID" value="CDS:HanXRQr2_Chr13g0568321.1"/>
    <property type="gene ID" value="HanXRQr2_Chr13g0568321"/>
</dbReference>
<dbReference type="Proteomes" id="UP000215914">
    <property type="component" value="Unassembled WGS sequence"/>
</dbReference>
<sequence>MILISYHYNIKRIKLHVLNVPLQHNMHVYGLFHTENTQNFTNTSNNLYFFFFFEQQQ</sequence>
<dbReference type="EMBL" id="MNCJ02000328">
    <property type="protein sequence ID" value="KAF5771729.1"/>
    <property type="molecule type" value="Genomic_DNA"/>
</dbReference>
<reference evidence="1" key="1">
    <citation type="journal article" date="2017" name="Nature">
        <title>The sunflower genome provides insights into oil metabolism, flowering and Asterid evolution.</title>
        <authorList>
            <person name="Badouin H."/>
            <person name="Gouzy J."/>
            <person name="Grassa C.J."/>
            <person name="Murat F."/>
            <person name="Staton S.E."/>
            <person name="Cottret L."/>
            <person name="Lelandais-Briere C."/>
            <person name="Owens G.L."/>
            <person name="Carrere S."/>
            <person name="Mayjonade B."/>
            <person name="Legrand L."/>
            <person name="Gill N."/>
            <person name="Kane N.C."/>
            <person name="Bowers J.E."/>
            <person name="Hubner S."/>
            <person name="Bellec A."/>
            <person name="Berard A."/>
            <person name="Berges H."/>
            <person name="Blanchet N."/>
            <person name="Boniface M.C."/>
            <person name="Brunel D."/>
            <person name="Catrice O."/>
            <person name="Chaidir N."/>
            <person name="Claudel C."/>
            <person name="Donnadieu C."/>
            <person name="Faraut T."/>
            <person name="Fievet G."/>
            <person name="Helmstetter N."/>
            <person name="King M."/>
            <person name="Knapp S.J."/>
            <person name="Lai Z."/>
            <person name="Le Paslier M.C."/>
            <person name="Lippi Y."/>
            <person name="Lorenzon L."/>
            <person name="Mandel J.R."/>
            <person name="Marage G."/>
            <person name="Marchand G."/>
            <person name="Marquand E."/>
            <person name="Bret-Mestries E."/>
            <person name="Morien E."/>
            <person name="Nambeesan S."/>
            <person name="Nguyen T."/>
            <person name="Pegot-Espagnet P."/>
            <person name="Pouilly N."/>
            <person name="Raftis F."/>
            <person name="Sallet E."/>
            <person name="Schiex T."/>
            <person name="Thomas J."/>
            <person name="Vandecasteele C."/>
            <person name="Vares D."/>
            <person name="Vear F."/>
            <person name="Vautrin S."/>
            <person name="Crespi M."/>
            <person name="Mangin B."/>
            <person name="Burke J.M."/>
            <person name="Salse J."/>
            <person name="Munos S."/>
            <person name="Vincourt P."/>
            <person name="Rieseberg L.H."/>
            <person name="Langlade N.B."/>
        </authorList>
    </citation>
    <scope>NUCLEOTIDE SEQUENCE</scope>
    <source>
        <tissue evidence="1">Leaves</tissue>
    </source>
</reference>